<organism evidence="3">
    <name type="scientific">Magnetococcus massalia (strain MO-1)</name>
    <dbReference type="NCBI Taxonomy" id="451514"/>
    <lineage>
        <taxon>Bacteria</taxon>
        <taxon>Pseudomonadati</taxon>
        <taxon>Pseudomonadota</taxon>
        <taxon>Magnetococcia</taxon>
        <taxon>Magnetococcales</taxon>
        <taxon>Magnetococcaceae</taxon>
        <taxon>Magnetococcus</taxon>
    </lineage>
</organism>
<accession>A0A1S7LM26</accession>
<dbReference type="EMBL" id="LO017727">
    <property type="protein sequence ID" value="CRH06806.1"/>
    <property type="molecule type" value="Genomic_DNA"/>
</dbReference>
<proteinExistence type="predicted"/>
<keyword evidence="2" id="KW-0472">Membrane</keyword>
<dbReference type="AlphaFoldDB" id="A0A1S7LM26"/>
<feature type="transmembrane region" description="Helical" evidence="2">
    <location>
        <begin position="14"/>
        <end position="32"/>
    </location>
</feature>
<gene>
    <name evidence="3" type="ORF">MAGMO_2651</name>
</gene>
<feature type="compositionally biased region" description="Polar residues" evidence="1">
    <location>
        <begin position="48"/>
        <end position="58"/>
    </location>
</feature>
<feature type="region of interest" description="Disordered" evidence="1">
    <location>
        <begin position="48"/>
        <end position="67"/>
    </location>
</feature>
<reference evidence="3" key="1">
    <citation type="submission" date="2015-04" db="EMBL/GenBank/DDBJ databases">
        <authorList>
            <person name="Syromyatnikov M.Y."/>
            <person name="Popov V.N."/>
        </authorList>
    </citation>
    <scope>NUCLEOTIDE SEQUENCE</scope>
    <source>
        <strain evidence="3">MO-1</strain>
    </source>
</reference>
<evidence type="ECO:0000256" key="2">
    <source>
        <dbReference type="SAM" id="Phobius"/>
    </source>
</evidence>
<sequence length="67" mass="7427">MEQKNKPSNPVTTLFWAGVLIYLFYLFGNLLLGGGDVQEAVQEVQTKQLMQQSASDPNRATDLTVDP</sequence>
<keyword evidence="2" id="KW-0812">Transmembrane</keyword>
<protein>
    <submittedName>
        <fullName evidence="3">Uncharacterized protein</fullName>
    </submittedName>
</protein>
<evidence type="ECO:0000313" key="3">
    <source>
        <dbReference type="EMBL" id="CRH06806.1"/>
    </source>
</evidence>
<name>A0A1S7LM26_MAGMO</name>
<keyword evidence="2" id="KW-1133">Transmembrane helix</keyword>
<evidence type="ECO:0000256" key="1">
    <source>
        <dbReference type="SAM" id="MobiDB-lite"/>
    </source>
</evidence>